<evidence type="ECO:0008006" key="2">
    <source>
        <dbReference type="Google" id="ProtNLM"/>
    </source>
</evidence>
<sequence length="191" mass="22193">MKNLLILHSIVKNYNFETLYKIYFYNFHLDVKNLLEKLPVNGYPVGLGGCRSQNTNYDCCEYDITIFDGKKQSESIFESDGVFYHIYHGGLEETSPYILLQYHDLTILFDEQWELRMFLSRIQEKKEQIFNAYVKNCLVEAKVCITKTKNGLGTDPYAASWLKTAAYFIADAISAINFQRPSPTHMLKALR</sequence>
<name>A0A382F0L8_9ZZZZ</name>
<protein>
    <recommendedName>
        <fullName evidence="2">DUF4037 domain-containing protein</fullName>
    </recommendedName>
</protein>
<dbReference type="EMBL" id="UINC01047207">
    <property type="protein sequence ID" value="SVB56182.1"/>
    <property type="molecule type" value="Genomic_DNA"/>
</dbReference>
<organism evidence="1">
    <name type="scientific">marine metagenome</name>
    <dbReference type="NCBI Taxonomy" id="408172"/>
    <lineage>
        <taxon>unclassified sequences</taxon>
        <taxon>metagenomes</taxon>
        <taxon>ecological metagenomes</taxon>
    </lineage>
</organism>
<evidence type="ECO:0000313" key="1">
    <source>
        <dbReference type="EMBL" id="SVB56182.1"/>
    </source>
</evidence>
<proteinExistence type="predicted"/>
<feature type="non-terminal residue" evidence="1">
    <location>
        <position position="191"/>
    </location>
</feature>
<gene>
    <name evidence="1" type="ORF">METZ01_LOCUS209036</name>
</gene>
<accession>A0A382F0L8</accession>
<dbReference type="AlphaFoldDB" id="A0A382F0L8"/>
<reference evidence="1" key="1">
    <citation type="submission" date="2018-05" db="EMBL/GenBank/DDBJ databases">
        <authorList>
            <person name="Lanie J.A."/>
            <person name="Ng W.-L."/>
            <person name="Kazmierczak K.M."/>
            <person name="Andrzejewski T.M."/>
            <person name="Davidsen T.M."/>
            <person name="Wayne K.J."/>
            <person name="Tettelin H."/>
            <person name="Glass J.I."/>
            <person name="Rusch D."/>
            <person name="Podicherti R."/>
            <person name="Tsui H.-C.T."/>
            <person name="Winkler M.E."/>
        </authorList>
    </citation>
    <scope>NUCLEOTIDE SEQUENCE</scope>
</reference>